<reference evidence="3" key="1">
    <citation type="journal article" date="2020" name="mSystems">
        <title>Genome- and Community-Level Interaction Insights into Carbon Utilization and Element Cycling Functions of Hydrothermarchaeota in Hydrothermal Sediment.</title>
        <authorList>
            <person name="Zhou Z."/>
            <person name="Liu Y."/>
            <person name="Xu W."/>
            <person name="Pan J."/>
            <person name="Luo Z.H."/>
            <person name="Li M."/>
        </authorList>
    </citation>
    <scope>NUCLEOTIDE SEQUENCE [LARGE SCALE GENOMIC DNA]</scope>
    <source>
        <strain evidence="3">SpSt-769</strain>
    </source>
</reference>
<dbReference type="CDD" id="cd00829">
    <property type="entry name" value="SCP-x_thiolase"/>
    <property type="match status" value="1"/>
</dbReference>
<proteinExistence type="predicted"/>
<dbReference type="SUPFAM" id="SSF53901">
    <property type="entry name" value="Thiolase-like"/>
    <property type="match status" value="2"/>
</dbReference>
<evidence type="ECO:0000259" key="1">
    <source>
        <dbReference type="Pfam" id="PF00108"/>
    </source>
</evidence>
<name>A0A7C4AQI4_9BACT</name>
<dbReference type="Pfam" id="PF00108">
    <property type="entry name" value="Thiolase_N"/>
    <property type="match status" value="1"/>
</dbReference>
<evidence type="ECO:0000259" key="2">
    <source>
        <dbReference type="Pfam" id="PF22691"/>
    </source>
</evidence>
<feature type="domain" description="Thiolase C-terminal" evidence="2">
    <location>
        <begin position="245"/>
        <end position="380"/>
    </location>
</feature>
<dbReference type="InterPro" id="IPR020616">
    <property type="entry name" value="Thiolase_N"/>
</dbReference>
<protein>
    <submittedName>
        <fullName evidence="3">Thiolase family protein</fullName>
    </submittedName>
</protein>
<dbReference type="PIRSF" id="PIRSF000429">
    <property type="entry name" value="Ac-CoA_Ac_transf"/>
    <property type="match status" value="1"/>
</dbReference>
<comment type="caution">
    <text evidence="3">The sequence shown here is derived from an EMBL/GenBank/DDBJ whole genome shotgun (WGS) entry which is preliminary data.</text>
</comment>
<dbReference type="InterPro" id="IPR016039">
    <property type="entry name" value="Thiolase-like"/>
</dbReference>
<feature type="domain" description="Thiolase N-terminal" evidence="1">
    <location>
        <begin position="5"/>
        <end position="212"/>
    </location>
</feature>
<dbReference type="Pfam" id="PF22691">
    <property type="entry name" value="Thiolase_C_1"/>
    <property type="match status" value="1"/>
</dbReference>
<dbReference type="GO" id="GO:0003988">
    <property type="term" value="F:acetyl-CoA C-acyltransferase activity"/>
    <property type="evidence" value="ECO:0007669"/>
    <property type="project" value="UniProtKB-ARBA"/>
</dbReference>
<dbReference type="AlphaFoldDB" id="A0A7C4AQI4"/>
<dbReference type="InterPro" id="IPR055140">
    <property type="entry name" value="Thiolase_C_2"/>
</dbReference>
<dbReference type="PANTHER" id="PTHR42870">
    <property type="entry name" value="ACETYL-COA C-ACETYLTRANSFERASE"/>
    <property type="match status" value="1"/>
</dbReference>
<evidence type="ECO:0000313" key="3">
    <source>
        <dbReference type="EMBL" id="HGH60004.1"/>
    </source>
</evidence>
<dbReference type="PANTHER" id="PTHR42870:SF1">
    <property type="entry name" value="NON-SPECIFIC LIPID-TRANSFER PROTEIN-LIKE 2"/>
    <property type="match status" value="1"/>
</dbReference>
<accession>A0A7C4AQI4</accession>
<dbReference type="Gene3D" id="3.40.47.10">
    <property type="match status" value="1"/>
</dbReference>
<gene>
    <name evidence="3" type="ORF">ENV54_01750</name>
</gene>
<sequence length="382" mass="41091">MADRVAIVAAAQTQFRPRRPEVNYAEMVLEVVEKVLDETGLELGRTIDNTVSCSHDIWDGQTISDIGITDVVGGHLGAEEKVAMDGATAVYYAAIGILSGHVHCTLCVAHTKMSQTRRNLVNNIAFDPLYTRPLGLDFTSAAALQANRYMHRYGVSERDTAKVVVQNLGNARHNPVAFRRESLTVDDVLSSPVVARPLKELDIAPDADGAVALILASEKVARGVTKTPVWVAGMGACYDAHYLGDRDLSDCFALEQAASQAYKMAGIRDPRKQIHVIELSDEFSYQELMWLEGMGICTCGHARTLIEDGATSLDGTLPVNPSGGLLAGVPTNVAGLNRVAEAVLQLLGKAQGYQVAHARTALAQGHTGICGQHHCVIILKRD</sequence>
<dbReference type="InterPro" id="IPR002155">
    <property type="entry name" value="Thiolase"/>
</dbReference>
<organism evidence="3">
    <name type="scientific">Desulfomonile tiedjei</name>
    <dbReference type="NCBI Taxonomy" id="2358"/>
    <lineage>
        <taxon>Bacteria</taxon>
        <taxon>Pseudomonadati</taxon>
        <taxon>Thermodesulfobacteriota</taxon>
        <taxon>Desulfomonilia</taxon>
        <taxon>Desulfomonilales</taxon>
        <taxon>Desulfomonilaceae</taxon>
        <taxon>Desulfomonile</taxon>
    </lineage>
</organism>
<dbReference type="EMBL" id="DTGT01000058">
    <property type="protein sequence ID" value="HGH60004.1"/>
    <property type="molecule type" value="Genomic_DNA"/>
</dbReference>